<name>A0AAV3Z017_9GAST</name>
<dbReference type="Pfam" id="PF13843">
    <property type="entry name" value="DDE_Tnp_1_7"/>
    <property type="match status" value="1"/>
</dbReference>
<dbReference type="PANTHER" id="PTHR46599">
    <property type="entry name" value="PIGGYBAC TRANSPOSABLE ELEMENT-DERIVED PROTEIN 4"/>
    <property type="match status" value="1"/>
</dbReference>
<dbReference type="AlphaFoldDB" id="A0AAV3Z017"/>
<reference evidence="2 3" key="1">
    <citation type="journal article" date="2021" name="Elife">
        <title>Chloroplast acquisition without the gene transfer in kleptoplastic sea slugs, Plakobranchus ocellatus.</title>
        <authorList>
            <person name="Maeda T."/>
            <person name="Takahashi S."/>
            <person name="Yoshida T."/>
            <person name="Shimamura S."/>
            <person name="Takaki Y."/>
            <person name="Nagai Y."/>
            <person name="Toyoda A."/>
            <person name="Suzuki Y."/>
            <person name="Arimoto A."/>
            <person name="Ishii H."/>
            <person name="Satoh N."/>
            <person name="Nishiyama T."/>
            <person name="Hasebe M."/>
            <person name="Maruyama T."/>
            <person name="Minagawa J."/>
            <person name="Obokata J."/>
            <person name="Shigenobu S."/>
        </authorList>
    </citation>
    <scope>NUCLEOTIDE SEQUENCE [LARGE SCALE GENOMIC DNA]</scope>
</reference>
<comment type="caution">
    <text evidence="2">The sequence shown here is derived from an EMBL/GenBank/DDBJ whole genome shotgun (WGS) entry which is preliminary data.</text>
</comment>
<protein>
    <submittedName>
        <fullName evidence="2">PiggyBac transposable element-derived protein 4</fullName>
    </submittedName>
</protein>
<evidence type="ECO:0000313" key="2">
    <source>
        <dbReference type="EMBL" id="GFN88544.1"/>
    </source>
</evidence>
<feature type="domain" description="PiggyBac transposable element-derived protein" evidence="1">
    <location>
        <begin position="2"/>
        <end position="84"/>
    </location>
</feature>
<evidence type="ECO:0000259" key="1">
    <source>
        <dbReference type="Pfam" id="PF13843"/>
    </source>
</evidence>
<dbReference type="EMBL" id="BLXT01001854">
    <property type="protein sequence ID" value="GFN88544.1"/>
    <property type="molecule type" value="Genomic_DNA"/>
</dbReference>
<evidence type="ECO:0000313" key="3">
    <source>
        <dbReference type="Proteomes" id="UP000735302"/>
    </source>
</evidence>
<accession>A0AAV3Z017</accession>
<organism evidence="2 3">
    <name type="scientific">Plakobranchus ocellatus</name>
    <dbReference type="NCBI Taxonomy" id="259542"/>
    <lineage>
        <taxon>Eukaryota</taxon>
        <taxon>Metazoa</taxon>
        <taxon>Spiralia</taxon>
        <taxon>Lophotrochozoa</taxon>
        <taxon>Mollusca</taxon>
        <taxon>Gastropoda</taxon>
        <taxon>Heterobranchia</taxon>
        <taxon>Euthyneura</taxon>
        <taxon>Panpulmonata</taxon>
        <taxon>Sacoglossa</taxon>
        <taxon>Placobranchoidea</taxon>
        <taxon>Plakobranchidae</taxon>
        <taxon>Plakobranchus</taxon>
    </lineage>
</organism>
<dbReference type="InterPro" id="IPR029526">
    <property type="entry name" value="PGBD"/>
</dbReference>
<gene>
    <name evidence="2" type="ORF">PoB_001505000</name>
</gene>
<keyword evidence="3" id="KW-1185">Reference proteome</keyword>
<sequence>MRFDDKETRAARRAKDIFAPFCEIWEDFNANLAREYVPGPVLTVDEQLMPWRGRCAFLQDLPSKPDKYGIKIFWICDVENGFPLQVNYTWEGKEGLEKPIYCNYSCTTIFWQWPKYDCQQFLHRLHSQHTSVS</sequence>
<dbReference type="Proteomes" id="UP000735302">
    <property type="component" value="Unassembled WGS sequence"/>
</dbReference>
<proteinExistence type="predicted"/>
<dbReference type="PANTHER" id="PTHR46599:SF6">
    <property type="entry name" value="DUAL SPECIFICITY PHOSPHATASE 26"/>
    <property type="match status" value="1"/>
</dbReference>